<evidence type="ECO:0000313" key="8">
    <source>
        <dbReference type="MGI" id="MGI:1914283"/>
    </source>
</evidence>
<dbReference type="FunFam" id="2.60.40.60:FF:000008">
    <property type="entry name" value="Cadherin 24"/>
    <property type="match status" value="1"/>
</dbReference>
<reference evidence="7" key="7">
    <citation type="journal article" date="2005" name="Science">
        <title>The Transcriptional Landscape of the Mammalian Genome.</title>
        <authorList>
            <consortium name="The FANTOM Consortium"/>
            <consortium name="Riken Genome Exploration Research Group and Genome Science Group (Genome Network Project Core Group)"/>
        </authorList>
    </citation>
    <scope>NUCLEOTIDE SEQUENCE</scope>
    <source>
        <strain evidence="7">C57BL/6J</strain>
        <tissue evidence="7">Head</tissue>
    </source>
</reference>
<reference evidence="7" key="5">
    <citation type="journal article" date="2002" name="Nature">
        <title>Analysis of the mouse transcriptome based on functional annotation of 60,770 full-length cDNAs.</title>
        <authorList>
            <consortium name="The FANTOM Consortium and the RIKEN Genome Exploration Research Group Phase I and II Team"/>
        </authorList>
    </citation>
    <scope>NUCLEOTIDE SEQUENCE</scope>
    <source>
        <strain evidence="7">C57BL/6J</strain>
        <tissue evidence="7">Head</tissue>
    </source>
</reference>
<dbReference type="MGI" id="MGI:1914283">
    <property type="gene designation" value="2610005L07Rik"/>
</dbReference>
<proteinExistence type="evidence at transcript level"/>
<protein>
    <recommendedName>
        <fullName evidence="6">Cadherin domain-containing protein</fullName>
    </recommendedName>
</protein>
<dbReference type="InterPro" id="IPR015919">
    <property type="entry name" value="Cadherin-like_sf"/>
</dbReference>
<dbReference type="SUPFAM" id="SSF49313">
    <property type="entry name" value="Cadherin-like"/>
    <property type="match status" value="2"/>
</dbReference>
<keyword evidence="4" id="KW-0472">Membrane</keyword>
<gene>
    <name evidence="8" type="primary">2610005L07Rik</name>
</gene>
<name>Q3TU38_MOUSE</name>
<dbReference type="PANTHER" id="PTHR24027">
    <property type="entry name" value="CADHERIN-23"/>
    <property type="match status" value="1"/>
</dbReference>
<reference evidence="7" key="3">
    <citation type="journal article" date="2000" name="Genome Res.">
        <title>RIKEN integrated sequence analysis (RISA) system--384-format sequencing pipeline with 384 multicapillary sequencer.</title>
        <authorList>
            <person name="Shibata K."/>
            <person name="Itoh M."/>
            <person name="Aizawa K."/>
            <person name="Nagaoka S."/>
            <person name="Sasaki N."/>
            <person name="Carninci P."/>
            <person name="Konno H."/>
            <person name="Akiyama J."/>
            <person name="Nishi K."/>
            <person name="Kitsunai T."/>
            <person name="Tashiro H."/>
            <person name="Itoh M."/>
            <person name="Sumi N."/>
            <person name="Ishii Y."/>
            <person name="Nakamura S."/>
            <person name="Hazama M."/>
            <person name="Nishine T."/>
            <person name="Harada A."/>
            <person name="Yamamoto R."/>
            <person name="Matsumoto H."/>
            <person name="Sakaguchi S."/>
            <person name="Ikegami T."/>
            <person name="Kashiwagi K."/>
            <person name="Fujiwake S."/>
            <person name="Inoue K."/>
            <person name="Togawa Y."/>
            <person name="Izawa M."/>
            <person name="Ohara E."/>
            <person name="Watahiki M."/>
            <person name="Yoneda Y."/>
            <person name="Ishikawa T."/>
            <person name="Ozawa K."/>
            <person name="Tanaka T."/>
            <person name="Matsuura S."/>
            <person name="Kawai J."/>
            <person name="Okazaki Y."/>
            <person name="Muramatsu M."/>
            <person name="Inoue Y."/>
            <person name="Kira A."/>
            <person name="Hayashizaki Y."/>
        </authorList>
    </citation>
    <scope>NUCLEOTIDE SEQUENCE</scope>
    <source>
        <strain evidence="7">C57BL/6J</strain>
        <tissue evidence="7">Head</tissue>
    </source>
</reference>
<feature type="domain" description="Cadherin" evidence="6">
    <location>
        <begin position="17"/>
        <end position="97"/>
    </location>
</feature>
<dbReference type="GO" id="GO:0005509">
    <property type="term" value="F:calcium ion binding"/>
    <property type="evidence" value="ECO:0007669"/>
    <property type="project" value="UniProtKB-UniRule"/>
</dbReference>
<dbReference type="GO" id="GO:0007156">
    <property type="term" value="P:homophilic cell adhesion via plasma membrane adhesion molecules"/>
    <property type="evidence" value="ECO:0007669"/>
    <property type="project" value="InterPro"/>
</dbReference>
<dbReference type="Pfam" id="PF00028">
    <property type="entry name" value="Cadherin"/>
    <property type="match status" value="2"/>
</dbReference>
<feature type="domain" description="Cadherin" evidence="6">
    <location>
        <begin position="98"/>
        <end position="207"/>
    </location>
</feature>
<keyword evidence="2" id="KW-0677">Repeat</keyword>
<dbReference type="CDD" id="cd11304">
    <property type="entry name" value="Cadherin_repeat"/>
    <property type="match status" value="2"/>
</dbReference>
<evidence type="ECO:0000259" key="6">
    <source>
        <dbReference type="PROSITE" id="PS50268"/>
    </source>
</evidence>
<organism evidence="7">
    <name type="scientific">Mus musculus</name>
    <name type="common">Mouse</name>
    <dbReference type="NCBI Taxonomy" id="10090"/>
    <lineage>
        <taxon>Eukaryota</taxon>
        <taxon>Metazoa</taxon>
        <taxon>Chordata</taxon>
        <taxon>Craniata</taxon>
        <taxon>Vertebrata</taxon>
        <taxon>Euteleostomi</taxon>
        <taxon>Mammalia</taxon>
        <taxon>Eutheria</taxon>
        <taxon>Euarchontoglires</taxon>
        <taxon>Glires</taxon>
        <taxon>Rodentia</taxon>
        <taxon>Myomorpha</taxon>
        <taxon>Muroidea</taxon>
        <taxon>Muridae</taxon>
        <taxon>Murinae</taxon>
        <taxon>Mus</taxon>
        <taxon>Mus</taxon>
    </lineage>
</organism>
<dbReference type="InterPro" id="IPR039808">
    <property type="entry name" value="Cadherin"/>
</dbReference>
<evidence type="ECO:0000256" key="1">
    <source>
        <dbReference type="ARBA" id="ARBA00004370"/>
    </source>
</evidence>
<dbReference type="PROSITE" id="PS50268">
    <property type="entry name" value="CADHERIN_2"/>
    <property type="match status" value="2"/>
</dbReference>
<dbReference type="EMBL" id="AK160987">
    <property type="protein sequence ID" value="BAE36133.1"/>
    <property type="molecule type" value="mRNA"/>
</dbReference>
<dbReference type="FunFam" id="2.60.40.60:FF:000009">
    <property type="entry name" value="Cadherin 24"/>
    <property type="match status" value="1"/>
</dbReference>
<comment type="subcellular location">
    <subcellularLocation>
        <location evidence="1">Membrane</location>
    </subcellularLocation>
</comment>
<dbReference type="SMART" id="SM00112">
    <property type="entry name" value="CA"/>
    <property type="match status" value="2"/>
</dbReference>
<evidence type="ECO:0000313" key="7">
    <source>
        <dbReference type="EMBL" id="BAE36133.1"/>
    </source>
</evidence>
<evidence type="ECO:0000256" key="5">
    <source>
        <dbReference type="PROSITE-ProRule" id="PRU00043"/>
    </source>
</evidence>
<evidence type="ECO:0000256" key="3">
    <source>
        <dbReference type="ARBA" id="ARBA00022837"/>
    </source>
</evidence>
<reference evidence="7" key="2">
    <citation type="journal article" date="2000" name="Genome Res.">
        <title>Normalization and subtraction of cap-trapper-selected cDNAs to prepare full-length cDNA libraries for rapid discovery of new genes.</title>
        <authorList>
            <person name="Carninci P."/>
            <person name="Shibata Y."/>
            <person name="Hayatsu N."/>
            <person name="Sugahara Y."/>
            <person name="Shibata K."/>
            <person name="Itoh M."/>
            <person name="Konno H."/>
            <person name="Okazaki Y."/>
            <person name="Muramatsu M."/>
            <person name="Hayashizaki Y."/>
        </authorList>
    </citation>
    <scope>NUCLEOTIDE SEQUENCE</scope>
    <source>
        <strain evidence="7">C57BL/6J</strain>
        <tissue evidence="7">Head</tissue>
    </source>
</reference>
<reference evidence="7" key="8">
    <citation type="journal article" date="2005" name="Science">
        <title>Antisense Transcription in the Mammalian Transcriptome.</title>
        <authorList>
            <consortium name="RIKEN Genome Exploration Research Group and Genome Science Group (Genome Network Project Core Group) and the FANTOM Consortium"/>
        </authorList>
    </citation>
    <scope>NUCLEOTIDE SEQUENCE</scope>
    <source>
        <strain evidence="7">C57BL/6J</strain>
        <tissue evidence="7">Head</tissue>
    </source>
</reference>
<dbReference type="Gene3D" id="2.60.40.60">
    <property type="entry name" value="Cadherins"/>
    <property type="match status" value="2"/>
</dbReference>
<dbReference type="PANTHER" id="PTHR24027:SF85">
    <property type="entry name" value="CADHERIN-11"/>
    <property type="match status" value="1"/>
</dbReference>
<evidence type="ECO:0000256" key="4">
    <source>
        <dbReference type="ARBA" id="ARBA00023136"/>
    </source>
</evidence>
<keyword evidence="3 5" id="KW-0106">Calcium</keyword>
<reference evidence="7" key="6">
    <citation type="submission" date="2004-04" db="EMBL/GenBank/DDBJ databases">
        <authorList>
            <person name="Arakawa T."/>
            <person name="Carninci P."/>
            <person name="Fukuda S."/>
            <person name="Hashizume W."/>
            <person name="Hayashida K."/>
            <person name="Hori F."/>
            <person name="Iida J."/>
            <person name="Imamura K."/>
            <person name="Imotani K."/>
            <person name="Itoh M."/>
            <person name="Kanagawa S."/>
            <person name="Kawai J."/>
            <person name="Kojima M."/>
            <person name="Konno H."/>
            <person name="Murata M."/>
            <person name="Nakamura M."/>
            <person name="Ninomiya N."/>
            <person name="Nishiyori H."/>
            <person name="Nomura K."/>
            <person name="Ohno M."/>
            <person name="Sakazume N."/>
            <person name="Sano H."/>
            <person name="Sasaki D."/>
            <person name="Shibata K."/>
            <person name="Shiraki T."/>
            <person name="Tagami M."/>
            <person name="Tagami Y."/>
            <person name="Waki K."/>
            <person name="Watahiki A."/>
            <person name="Muramatsu M."/>
            <person name="Hayashizaki Y."/>
        </authorList>
    </citation>
    <scope>NUCLEOTIDE SEQUENCE</scope>
    <source>
        <strain evidence="7">C57BL/6J</strain>
        <tissue evidence="7">Head</tissue>
    </source>
</reference>
<reference evidence="7" key="4">
    <citation type="journal article" date="2001" name="Nature">
        <title>Functional annotation of a full-length mouse cDNA collection.</title>
        <authorList>
            <consortium name="The RIKEN Genome Exploration Research Group Phase II Team and the FANTOM Consortium"/>
        </authorList>
    </citation>
    <scope>NUCLEOTIDE SEQUENCE</scope>
    <source>
        <strain evidence="7">C57BL/6J</strain>
        <tissue evidence="7">Head</tissue>
    </source>
</reference>
<dbReference type="PRINTS" id="PR00205">
    <property type="entry name" value="CADHERIN"/>
</dbReference>
<sequence>MKDNYCLQAALVCLLHSDIDAGDGNIKYILSGEGAGTIFVIDDKSGNIHATKTLDREERAQYTLMAQAVDRDTNKPLGPPSEFIDKDQDINDNPPEFLREIYHTNVPERSNVGRNISYQVTASDADNPTYGKSAKLVYSILEGQPCFSVEAQTGIIRTALPNMDREAKEEYHVVIQAKDMGGHMGGLSGTTRVTITLTDVNDNSAKFPKSKESKLVFDNDHCSARASSFLSLLIYPAFKRKSLEIQESFS</sequence>
<dbReference type="InterPro" id="IPR002126">
    <property type="entry name" value="Cadherin-like_dom"/>
</dbReference>
<evidence type="ECO:0000256" key="2">
    <source>
        <dbReference type="ARBA" id="ARBA00022737"/>
    </source>
</evidence>
<accession>Q3TU38</accession>
<dbReference type="AlphaFoldDB" id="Q3TU38"/>
<reference evidence="7" key="1">
    <citation type="journal article" date="1999" name="Methods Enzymol.">
        <title>High-efficiency full-length cDNA cloning.</title>
        <authorList>
            <person name="Carninci P."/>
            <person name="Hayashizaki Y."/>
        </authorList>
    </citation>
    <scope>NUCLEOTIDE SEQUENCE</scope>
    <source>
        <strain evidence="7">C57BL/6J</strain>
        <tissue evidence="7">Head</tissue>
    </source>
</reference>
<dbReference type="GO" id="GO:0016020">
    <property type="term" value="C:membrane"/>
    <property type="evidence" value="ECO:0007669"/>
    <property type="project" value="UniProtKB-SubCell"/>
</dbReference>
<dbReference type="AGR" id="MGI:1914283"/>